<keyword evidence="3" id="KW-1185">Reference proteome</keyword>
<dbReference type="Pfam" id="PF04909">
    <property type="entry name" value="Amidohydro_2"/>
    <property type="match status" value="1"/>
</dbReference>
<accession>A0A9X2KJU9</accession>
<name>A0A9X2KJU9_9SPHN</name>
<proteinExistence type="predicted"/>
<dbReference type="InterPro" id="IPR006680">
    <property type="entry name" value="Amidohydro-rel"/>
</dbReference>
<dbReference type="PROSITE" id="PS51257">
    <property type="entry name" value="PROKAR_LIPOPROTEIN"/>
    <property type="match status" value="1"/>
</dbReference>
<comment type="caution">
    <text evidence="2">The sequence shown here is derived from an EMBL/GenBank/DDBJ whole genome shotgun (WGS) entry which is preliminary data.</text>
</comment>
<reference evidence="2" key="1">
    <citation type="submission" date="2022-05" db="EMBL/GenBank/DDBJ databases">
        <title>Sphingomonas sp. strain MG17 Genome sequencing and assembly.</title>
        <authorList>
            <person name="Kim I."/>
        </authorList>
    </citation>
    <scope>NUCLEOTIDE SEQUENCE</scope>
    <source>
        <strain evidence="2">MG17</strain>
    </source>
</reference>
<evidence type="ECO:0000313" key="3">
    <source>
        <dbReference type="Proteomes" id="UP001139451"/>
    </source>
</evidence>
<gene>
    <name evidence="2" type="ORF">M9978_05410</name>
</gene>
<dbReference type="SUPFAM" id="SSF51556">
    <property type="entry name" value="Metallo-dependent hydrolases"/>
    <property type="match status" value="1"/>
</dbReference>
<evidence type="ECO:0000313" key="2">
    <source>
        <dbReference type="EMBL" id="MCP3729864.1"/>
    </source>
</evidence>
<organism evidence="2 3">
    <name type="scientific">Sphingomonas tagetis</name>
    <dbReference type="NCBI Taxonomy" id="2949092"/>
    <lineage>
        <taxon>Bacteria</taxon>
        <taxon>Pseudomonadati</taxon>
        <taxon>Pseudomonadota</taxon>
        <taxon>Alphaproteobacteria</taxon>
        <taxon>Sphingomonadales</taxon>
        <taxon>Sphingomonadaceae</taxon>
        <taxon>Sphingomonas</taxon>
    </lineage>
</organism>
<dbReference type="AlphaFoldDB" id="A0A9X2KJU9"/>
<dbReference type="EMBL" id="JAMLDX010000003">
    <property type="protein sequence ID" value="MCP3729864.1"/>
    <property type="molecule type" value="Genomic_DNA"/>
</dbReference>
<protein>
    <submittedName>
        <fullName evidence="2">Amidohydrolase</fullName>
    </submittedName>
</protein>
<dbReference type="Proteomes" id="UP001139451">
    <property type="component" value="Unassembled WGS sequence"/>
</dbReference>
<dbReference type="GO" id="GO:0016787">
    <property type="term" value="F:hydrolase activity"/>
    <property type="evidence" value="ECO:0007669"/>
    <property type="project" value="InterPro"/>
</dbReference>
<dbReference type="InterPro" id="IPR032466">
    <property type="entry name" value="Metal_Hydrolase"/>
</dbReference>
<dbReference type="Gene3D" id="3.20.20.140">
    <property type="entry name" value="Metal-dependent hydrolases"/>
    <property type="match status" value="1"/>
</dbReference>
<feature type="domain" description="Amidohydrolase-related" evidence="1">
    <location>
        <begin position="104"/>
        <end position="299"/>
    </location>
</feature>
<evidence type="ECO:0000259" key="1">
    <source>
        <dbReference type="Pfam" id="PF04909"/>
    </source>
</evidence>
<sequence>MRMTALILAVALAGCAGREPLAPMRYIDAHSHILPDMPAAAEVAMLREAGLAQVVIMSPDPAGLREITAAGRGFVVPFISIARLPDMAGYRLGADSAARFAELHAAGAVCGFGELPTRIEPATDPSDAAALLHPHRMAIYREADRLGLPVNMHIGLDAPETIAAVERIASGHPRMTLVLAHTGWSAGAATIGRLMDAHANIHADLSVRLDPAAGWPSPGGGAAVPAKITILDADGVVRPDWRALILRHPNRFMFGMDITSAGGGRAGQAKLLLATARNALGQLPRKVEAAVAHGNAERMIAGCAAKGVFGNP</sequence>